<dbReference type="Proteomes" id="UP000323720">
    <property type="component" value="Unassembled WGS sequence"/>
</dbReference>
<evidence type="ECO:0000313" key="3">
    <source>
        <dbReference type="EMBL" id="TYB79046.1"/>
    </source>
</evidence>
<sequence>MIKLAFTGDIMLSRGIGEALKQKPEDWSVLSEAIKDKLQTFDFVVGNLECPVAVNALKTNDHSFKANHSNLKVVSDFDLLTLANNHIFDCGKLGAAETLKYLKAKGYETCGLTNKKDDISKFTTNIKGKSFGFISAAVNACIKNENHLLPHITQAEDVDFLKEVTNFSKEVDFLFLLIHGGNEMISYPEPSFRNLCHSFIDAGASSVITHHPHVLGGHEVYNNKPVIYSLGDFIFDGQSNKRRRGAILDMSIINNKIDFKLLPTQISNSLQVDFANQTTSESILERWNSVSDKLMSKNYNKTYKKLYLYEMLSYQTDRIQYLLKNEGLGSTLKFMFKKINLVGFYAVRIIKGKVK</sequence>
<dbReference type="PANTHER" id="PTHR33393">
    <property type="entry name" value="POLYGLUTAMINE SYNTHESIS ACCESSORY PROTEIN RV0574C-RELATED"/>
    <property type="match status" value="1"/>
</dbReference>
<reference evidence="3 4" key="1">
    <citation type="submission" date="2019-08" db="EMBL/GenBank/DDBJ databases">
        <title>Genomes of Antarctic Bizionia species.</title>
        <authorList>
            <person name="Bowman J.P."/>
        </authorList>
    </citation>
    <scope>NUCLEOTIDE SEQUENCE [LARGE SCALE GENOMIC DNA]</scope>
    <source>
        <strain evidence="3 4">ADA-4</strain>
    </source>
</reference>
<dbReference type="OrthoDB" id="9810906at2"/>
<dbReference type="EMBL" id="VSKK01000001">
    <property type="protein sequence ID" value="TYB79046.1"/>
    <property type="molecule type" value="Genomic_DNA"/>
</dbReference>
<evidence type="ECO:0000313" key="4">
    <source>
        <dbReference type="Proteomes" id="UP000323720"/>
    </source>
</evidence>
<dbReference type="InterPro" id="IPR052169">
    <property type="entry name" value="CW_Biosynth-Accessory"/>
</dbReference>
<dbReference type="PANTHER" id="PTHR33393:SF13">
    <property type="entry name" value="PGA BIOSYNTHESIS PROTEIN CAPA"/>
    <property type="match status" value="1"/>
</dbReference>
<name>A0A5D0RDL5_9FLAO</name>
<evidence type="ECO:0000256" key="1">
    <source>
        <dbReference type="ARBA" id="ARBA00005662"/>
    </source>
</evidence>
<dbReference type="RefSeq" id="WP_148402782.1">
    <property type="nucleotide sequence ID" value="NZ_VSKK01000001.1"/>
</dbReference>
<dbReference type="CDD" id="cd07381">
    <property type="entry name" value="MPP_CapA"/>
    <property type="match status" value="1"/>
</dbReference>
<dbReference type="InterPro" id="IPR029052">
    <property type="entry name" value="Metallo-depent_PP-like"/>
</dbReference>
<dbReference type="SUPFAM" id="SSF56300">
    <property type="entry name" value="Metallo-dependent phosphatases"/>
    <property type="match status" value="1"/>
</dbReference>
<dbReference type="InterPro" id="IPR019079">
    <property type="entry name" value="Capsule_synth_CapA"/>
</dbReference>
<feature type="domain" description="Capsule synthesis protein CapA" evidence="2">
    <location>
        <begin position="3"/>
        <end position="237"/>
    </location>
</feature>
<accession>A0A5D0RDL5</accession>
<dbReference type="AlphaFoldDB" id="A0A5D0RDL5"/>
<organism evidence="3 4">
    <name type="scientific">Bizionia myxarmorum</name>
    <dbReference type="NCBI Taxonomy" id="291186"/>
    <lineage>
        <taxon>Bacteria</taxon>
        <taxon>Pseudomonadati</taxon>
        <taxon>Bacteroidota</taxon>
        <taxon>Flavobacteriia</taxon>
        <taxon>Flavobacteriales</taxon>
        <taxon>Flavobacteriaceae</taxon>
        <taxon>Bizionia</taxon>
    </lineage>
</organism>
<evidence type="ECO:0000259" key="2">
    <source>
        <dbReference type="SMART" id="SM00854"/>
    </source>
</evidence>
<dbReference type="SMART" id="SM00854">
    <property type="entry name" value="PGA_cap"/>
    <property type="match status" value="1"/>
</dbReference>
<protein>
    <submittedName>
        <fullName evidence="3">CapA family protein</fullName>
    </submittedName>
</protein>
<keyword evidence="4" id="KW-1185">Reference proteome</keyword>
<dbReference type="Gene3D" id="3.60.21.10">
    <property type="match status" value="1"/>
</dbReference>
<comment type="similarity">
    <text evidence="1">Belongs to the CapA family.</text>
</comment>
<proteinExistence type="inferred from homology"/>
<gene>
    <name evidence="3" type="ORF">ES674_04515</name>
</gene>
<dbReference type="Pfam" id="PF09587">
    <property type="entry name" value="PGA_cap"/>
    <property type="match status" value="1"/>
</dbReference>
<comment type="caution">
    <text evidence="3">The sequence shown here is derived from an EMBL/GenBank/DDBJ whole genome shotgun (WGS) entry which is preliminary data.</text>
</comment>